<keyword evidence="2" id="KW-1185">Reference proteome</keyword>
<dbReference type="Proteomes" id="UP001320706">
    <property type="component" value="Unassembled WGS sequence"/>
</dbReference>
<sequence length="357" mass="37519">MQALLNILLALSFLFSHALAVVVSPGGPANIVITKENTINATTDARTKVRRDTSSGTLDLSFLNNIDSPYVNAYVTGLDSNGDLVMLQPDGTWYYPTADSSGVPQAVEADIAISLGGQGSVTNITLPGWISSGRVYFADGSLQFFTVQSATGAASLVTPSAVNPSDPSAGVNWGFVELTNDETYGLYANISYVDFIGLALGMTLTTSGGTNQTALGVQSTAAIGVCTDLTAQAASDGQPWGELCMSDSTGRVLRVLSPTDYLSIDSTAFEDYWTSYIDEVWSYYTTTPLTIDTQAAAGEVNCTVSNVTLYCDGDNRGYAKPTATDLFGCNGGPFAIEGGDNAVHYAVVPRLPTNLVF</sequence>
<accession>A0ACC3S3J4</accession>
<comment type="caution">
    <text evidence="1">The sequence shown here is derived from an EMBL/GenBank/DDBJ whole genome shotgun (WGS) entry which is preliminary data.</text>
</comment>
<evidence type="ECO:0000313" key="2">
    <source>
        <dbReference type="Proteomes" id="UP001320706"/>
    </source>
</evidence>
<name>A0ACC3S3J4_9PEZI</name>
<proteinExistence type="predicted"/>
<reference evidence="1" key="1">
    <citation type="submission" date="2024-02" db="EMBL/GenBank/DDBJ databases">
        <title>Metagenome Assembled Genome of Zalaria obscura JY119.</title>
        <authorList>
            <person name="Vighnesh L."/>
            <person name="Jagadeeshwari U."/>
            <person name="Venkata Ramana C."/>
            <person name="Sasikala C."/>
        </authorList>
    </citation>
    <scope>NUCLEOTIDE SEQUENCE</scope>
    <source>
        <strain evidence="1">JY119</strain>
    </source>
</reference>
<organism evidence="1 2">
    <name type="scientific">Zalaria obscura</name>
    <dbReference type="NCBI Taxonomy" id="2024903"/>
    <lineage>
        <taxon>Eukaryota</taxon>
        <taxon>Fungi</taxon>
        <taxon>Dikarya</taxon>
        <taxon>Ascomycota</taxon>
        <taxon>Pezizomycotina</taxon>
        <taxon>Dothideomycetes</taxon>
        <taxon>Dothideomycetidae</taxon>
        <taxon>Dothideales</taxon>
        <taxon>Zalariaceae</taxon>
        <taxon>Zalaria</taxon>
    </lineage>
</organism>
<evidence type="ECO:0000313" key="1">
    <source>
        <dbReference type="EMBL" id="KAK8194142.1"/>
    </source>
</evidence>
<dbReference type="EMBL" id="JAMKPW020000043">
    <property type="protein sequence ID" value="KAK8194142.1"/>
    <property type="molecule type" value="Genomic_DNA"/>
</dbReference>
<gene>
    <name evidence="1" type="ORF">M8818_007329</name>
</gene>
<protein>
    <submittedName>
        <fullName evidence="1">Uncharacterized protein</fullName>
    </submittedName>
</protein>